<dbReference type="Proteomes" id="UP000189161">
    <property type="component" value="Unassembled WGS sequence"/>
</dbReference>
<sequence length="187" mass="21546">MLNTNLNQALISEIIAHIRRGELNYCYQLGFDESELAAIMNLKTEEICELCDSSSSFASIQINHSVFWNLIESVRVNSQERNIIDRALNLGISGEMLRSRFGWSSSEVSARRKLLGIKEHIGRKKNADEQDELKVWELWQENKHSVSSNEIEQSTEGLDLLMYIAEETELSLTEVWRLVSQWIKEGK</sequence>
<evidence type="ECO:0000313" key="2">
    <source>
        <dbReference type="Proteomes" id="UP000189161"/>
    </source>
</evidence>
<dbReference type="AlphaFoldDB" id="A0A1V3J698"/>
<organism evidence="1 2">
    <name type="scientific">Rodentibacter trehalosifermentans</name>
    <dbReference type="NCBI Taxonomy" id="1908263"/>
    <lineage>
        <taxon>Bacteria</taxon>
        <taxon>Pseudomonadati</taxon>
        <taxon>Pseudomonadota</taxon>
        <taxon>Gammaproteobacteria</taxon>
        <taxon>Pasteurellales</taxon>
        <taxon>Pasteurellaceae</taxon>
        <taxon>Rodentibacter</taxon>
    </lineage>
</organism>
<dbReference type="EMBL" id="MLHL01000006">
    <property type="protein sequence ID" value="OOF50758.1"/>
    <property type="molecule type" value="Genomic_DNA"/>
</dbReference>
<dbReference type="OrthoDB" id="7065319at2"/>
<name>A0A1V3J698_9PAST</name>
<comment type="caution">
    <text evidence="1">The sequence shown here is derived from an EMBL/GenBank/DDBJ whole genome shotgun (WGS) entry which is preliminary data.</text>
</comment>
<protein>
    <recommendedName>
        <fullName evidence="3">DUF2857 domain-containing protein</fullName>
    </recommendedName>
</protein>
<reference evidence="1 2" key="1">
    <citation type="submission" date="2016-10" db="EMBL/GenBank/DDBJ databases">
        <title>Rodentibacter gen. nov. and new species.</title>
        <authorList>
            <person name="Christensen H."/>
        </authorList>
    </citation>
    <scope>NUCLEOTIDE SEQUENCE [LARGE SCALE GENOMIC DNA]</scope>
    <source>
        <strain evidence="1 2">H1987082031</strain>
    </source>
</reference>
<dbReference type="Pfam" id="PF11198">
    <property type="entry name" value="DUF2857"/>
    <property type="match status" value="1"/>
</dbReference>
<accession>A0A1V3J698</accession>
<evidence type="ECO:0000313" key="1">
    <source>
        <dbReference type="EMBL" id="OOF50758.1"/>
    </source>
</evidence>
<keyword evidence="2" id="KW-1185">Reference proteome</keyword>
<proteinExistence type="predicted"/>
<dbReference type="InterPro" id="IPR021364">
    <property type="entry name" value="DUF2857"/>
</dbReference>
<evidence type="ECO:0008006" key="3">
    <source>
        <dbReference type="Google" id="ProtNLM"/>
    </source>
</evidence>
<gene>
    <name evidence="1" type="ORF">BKK52_01010</name>
</gene>
<dbReference type="RefSeq" id="WP_059366961.1">
    <property type="nucleotide sequence ID" value="NZ_MLHL01000006.1"/>
</dbReference>